<dbReference type="PROSITE" id="PS51354">
    <property type="entry name" value="GLUTAREDOXIN_2"/>
    <property type="match status" value="1"/>
</dbReference>
<accession>A0A0T6AVV7</accession>
<dbReference type="OrthoDB" id="4951845at2759"/>
<evidence type="ECO:0000313" key="4">
    <source>
        <dbReference type="Proteomes" id="UP000051574"/>
    </source>
</evidence>
<dbReference type="PROSITE" id="PS50404">
    <property type="entry name" value="GST_NTER"/>
    <property type="match status" value="1"/>
</dbReference>
<dbReference type="SUPFAM" id="SSF52833">
    <property type="entry name" value="Thioredoxin-like"/>
    <property type="match status" value="1"/>
</dbReference>
<dbReference type="Gene3D" id="3.40.30.10">
    <property type="entry name" value="Glutaredoxin"/>
    <property type="match status" value="1"/>
</dbReference>
<keyword evidence="4" id="KW-1185">Reference proteome</keyword>
<dbReference type="PRINTS" id="PR01625">
    <property type="entry name" value="GSTRNSFRASEO"/>
</dbReference>
<dbReference type="EMBL" id="LJIG01022685">
    <property type="protein sequence ID" value="KRT79260.1"/>
    <property type="molecule type" value="Genomic_DNA"/>
</dbReference>
<dbReference type="SUPFAM" id="SSF47616">
    <property type="entry name" value="GST C-terminal domain-like"/>
    <property type="match status" value="1"/>
</dbReference>
<dbReference type="InterPro" id="IPR040079">
    <property type="entry name" value="Glutathione_S-Trfase"/>
</dbReference>
<comment type="caution">
    <text evidence="3">The sequence shown here is derived from an EMBL/GenBank/DDBJ whole genome shotgun (WGS) entry which is preliminary data.</text>
</comment>
<feature type="domain" description="GST N-terminal" evidence="2">
    <location>
        <begin position="29"/>
        <end position="107"/>
    </location>
</feature>
<dbReference type="Gene3D" id="1.20.1050.10">
    <property type="match status" value="1"/>
</dbReference>
<evidence type="ECO:0000259" key="2">
    <source>
        <dbReference type="PROSITE" id="PS50404"/>
    </source>
</evidence>
<dbReference type="InterPro" id="IPR036249">
    <property type="entry name" value="Thioredoxin-like_sf"/>
</dbReference>
<dbReference type="GO" id="GO:0006749">
    <property type="term" value="P:glutathione metabolic process"/>
    <property type="evidence" value="ECO:0007669"/>
    <property type="project" value="TreeGrafter"/>
</dbReference>
<name>A0A0T6AVV7_9SCAR</name>
<dbReference type="SFLD" id="SFLDG00358">
    <property type="entry name" value="Main_(cytGST)"/>
    <property type="match status" value="1"/>
</dbReference>
<gene>
    <name evidence="3" type="ORF">AMK59_7790</name>
</gene>
<dbReference type="InterPro" id="IPR004045">
    <property type="entry name" value="Glutathione_S-Trfase_N"/>
</dbReference>
<dbReference type="GO" id="GO:0005737">
    <property type="term" value="C:cytoplasm"/>
    <property type="evidence" value="ECO:0007669"/>
    <property type="project" value="InterPro"/>
</dbReference>
<dbReference type="Pfam" id="PF13417">
    <property type="entry name" value="GST_N_3"/>
    <property type="match status" value="1"/>
</dbReference>
<evidence type="ECO:0000313" key="3">
    <source>
        <dbReference type="EMBL" id="KRT79260.1"/>
    </source>
</evidence>
<dbReference type="InterPro" id="IPR005442">
    <property type="entry name" value="GST_omega"/>
</dbReference>
<sequence length="233" mass="27246">YYRTRVYRNREAPVRKIVMSALHLSTVEGKLRLYSMQYCPFAHRVRLILRAKNVDHDIVNINLINKPEWYTNVHPEGKVPALDTGSKVIVESLNICDFLDKEYPNPPLYPAEPLAVEQDKDLIQKIEPLTSIFSKIILGKETKSPSEWKDELLPHLEIFNNELKKRDTKYFGGDNPRMIVFLRQIKLVFRCHLPDGLIHLLRHKRTHHTKSLFLFPGHSELKLGFALLIIYLN</sequence>
<dbReference type="FunFam" id="3.40.30.10:FF:000123">
    <property type="entry name" value="Glutathione transferase o1"/>
    <property type="match status" value="1"/>
</dbReference>
<organism evidence="3 4">
    <name type="scientific">Oryctes borbonicus</name>
    <dbReference type="NCBI Taxonomy" id="1629725"/>
    <lineage>
        <taxon>Eukaryota</taxon>
        <taxon>Metazoa</taxon>
        <taxon>Ecdysozoa</taxon>
        <taxon>Arthropoda</taxon>
        <taxon>Hexapoda</taxon>
        <taxon>Insecta</taxon>
        <taxon>Pterygota</taxon>
        <taxon>Neoptera</taxon>
        <taxon>Endopterygota</taxon>
        <taxon>Coleoptera</taxon>
        <taxon>Polyphaga</taxon>
        <taxon>Scarabaeiformia</taxon>
        <taxon>Scarabaeidae</taxon>
        <taxon>Dynastinae</taxon>
        <taxon>Oryctes</taxon>
    </lineage>
</organism>
<proteinExistence type="inferred from homology"/>
<keyword evidence="3" id="KW-0808">Transferase</keyword>
<protein>
    <submittedName>
        <fullName evidence="3">Glutathione S-transferase</fullName>
    </submittedName>
</protein>
<dbReference type="GO" id="GO:0004364">
    <property type="term" value="F:glutathione transferase activity"/>
    <property type="evidence" value="ECO:0007669"/>
    <property type="project" value="InterPro"/>
</dbReference>
<dbReference type="PANTHER" id="PTHR43968:SF6">
    <property type="entry name" value="GLUTATHIONE S-TRANSFERASE OMEGA"/>
    <property type="match status" value="1"/>
</dbReference>
<comment type="similarity">
    <text evidence="1">Belongs to the GST superfamily. Omega family.</text>
</comment>
<dbReference type="InterPro" id="IPR050983">
    <property type="entry name" value="GST_Omega/HSP26"/>
</dbReference>
<dbReference type="GO" id="GO:0045174">
    <property type="term" value="F:glutathione dehydrogenase (ascorbate) activity"/>
    <property type="evidence" value="ECO:0007669"/>
    <property type="project" value="TreeGrafter"/>
</dbReference>
<dbReference type="PANTHER" id="PTHR43968">
    <property type="match status" value="1"/>
</dbReference>
<dbReference type="SFLD" id="SFLDS00019">
    <property type="entry name" value="Glutathione_Transferase_(cytos"/>
    <property type="match status" value="1"/>
</dbReference>
<reference evidence="3 4" key="1">
    <citation type="submission" date="2015-09" db="EMBL/GenBank/DDBJ databases">
        <title>Draft genome of the scarab beetle Oryctes borbonicus.</title>
        <authorList>
            <person name="Meyer J.M."/>
            <person name="Markov G.V."/>
            <person name="Baskaran P."/>
            <person name="Herrmann M."/>
            <person name="Sommer R.J."/>
            <person name="Roedelsperger C."/>
        </authorList>
    </citation>
    <scope>NUCLEOTIDE SEQUENCE [LARGE SCALE GENOMIC DNA]</scope>
    <source>
        <strain evidence="3">OB123</strain>
        <tissue evidence="3">Whole animal</tissue>
    </source>
</reference>
<feature type="non-terminal residue" evidence="3">
    <location>
        <position position="1"/>
    </location>
</feature>
<dbReference type="Proteomes" id="UP000051574">
    <property type="component" value="Unassembled WGS sequence"/>
</dbReference>
<dbReference type="AlphaFoldDB" id="A0A0T6AVV7"/>
<evidence type="ECO:0000256" key="1">
    <source>
        <dbReference type="ARBA" id="ARBA00011067"/>
    </source>
</evidence>
<dbReference type="InterPro" id="IPR036282">
    <property type="entry name" value="Glutathione-S-Trfase_C_sf"/>
</dbReference>